<dbReference type="OrthoDB" id="9775296at2"/>
<evidence type="ECO:0000313" key="5">
    <source>
        <dbReference type="EMBL" id="ACZ40529.1"/>
    </source>
</evidence>
<evidence type="ECO:0000256" key="1">
    <source>
        <dbReference type="ARBA" id="ARBA00006484"/>
    </source>
</evidence>
<name>D1C9N6_SPHTD</name>
<dbReference type="PRINTS" id="PR00081">
    <property type="entry name" value="GDHRDH"/>
</dbReference>
<dbReference type="CDD" id="cd05233">
    <property type="entry name" value="SDR_c"/>
    <property type="match status" value="1"/>
</dbReference>
<dbReference type="Proteomes" id="UP000002027">
    <property type="component" value="Chromosome 2"/>
</dbReference>
<comment type="similarity">
    <text evidence="1 3">Belongs to the short-chain dehydrogenases/reductases (SDR) family.</text>
</comment>
<dbReference type="PANTHER" id="PTHR44196:SF1">
    <property type="entry name" value="DEHYDROGENASE_REDUCTASE SDR FAMILY MEMBER 7B"/>
    <property type="match status" value="1"/>
</dbReference>
<dbReference type="eggNOG" id="COG4221">
    <property type="taxonomic scope" value="Bacteria"/>
</dbReference>
<dbReference type="SUPFAM" id="SSF51735">
    <property type="entry name" value="NAD(P)-binding Rossmann-fold domains"/>
    <property type="match status" value="1"/>
</dbReference>
<dbReference type="PANTHER" id="PTHR44196">
    <property type="entry name" value="DEHYDROGENASE/REDUCTASE SDR FAMILY MEMBER 7B"/>
    <property type="match status" value="1"/>
</dbReference>
<evidence type="ECO:0000256" key="2">
    <source>
        <dbReference type="ARBA" id="ARBA00023002"/>
    </source>
</evidence>
<dbReference type="InterPro" id="IPR020904">
    <property type="entry name" value="Sc_DH/Rdtase_CS"/>
</dbReference>
<organism evidence="5 6">
    <name type="scientific">Sphaerobacter thermophilus (strain ATCC 49802 / DSM 20745 / KCCM 41009 / NCIMB 13125 / S 6022)</name>
    <dbReference type="NCBI Taxonomy" id="479434"/>
    <lineage>
        <taxon>Bacteria</taxon>
        <taxon>Pseudomonadati</taxon>
        <taxon>Thermomicrobiota</taxon>
        <taxon>Thermomicrobia</taxon>
        <taxon>Sphaerobacterales</taxon>
        <taxon>Sphaerobacterineae</taxon>
        <taxon>Sphaerobacteraceae</taxon>
        <taxon>Sphaerobacter</taxon>
    </lineage>
</organism>
<dbReference type="Gene3D" id="3.40.50.720">
    <property type="entry name" value="NAD(P)-binding Rossmann-like Domain"/>
    <property type="match status" value="1"/>
</dbReference>
<keyword evidence="6" id="KW-1185">Reference proteome</keyword>
<dbReference type="InParanoid" id="D1C9N6"/>
<dbReference type="InterPro" id="IPR002347">
    <property type="entry name" value="SDR_fam"/>
</dbReference>
<dbReference type="FunFam" id="3.40.50.720:FF:000084">
    <property type="entry name" value="Short-chain dehydrogenase reductase"/>
    <property type="match status" value="1"/>
</dbReference>
<evidence type="ECO:0000256" key="3">
    <source>
        <dbReference type="RuleBase" id="RU000363"/>
    </source>
</evidence>
<dbReference type="GO" id="GO:0016491">
    <property type="term" value="F:oxidoreductase activity"/>
    <property type="evidence" value="ECO:0007669"/>
    <property type="project" value="UniProtKB-KW"/>
</dbReference>
<dbReference type="STRING" id="479434.Sthe_3129"/>
<evidence type="ECO:0000259" key="4">
    <source>
        <dbReference type="SMART" id="SM00822"/>
    </source>
</evidence>
<dbReference type="PROSITE" id="PS00061">
    <property type="entry name" value="ADH_SHORT"/>
    <property type="match status" value="1"/>
</dbReference>
<dbReference type="InterPro" id="IPR036291">
    <property type="entry name" value="NAD(P)-bd_dom_sf"/>
</dbReference>
<dbReference type="HOGENOM" id="CLU_010194_2_10_0"/>
<dbReference type="InterPro" id="IPR057326">
    <property type="entry name" value="KR_dom"/>
</dbReference>
<reference evidence="5 6" key="2">
    <citation type="journal article" date="2010" name="Stand. Genomic Sci.">
        <title>Complete genome sequence of Desulfohalobium retbaense type strain (HR(100)).</title>
        <authorList>
            <person name="Spring S."/>
            <person name="Nolan M."/>
            <person name="Lapidus A."/>
            <person name="Glavina Del Rio T."/>
            <person name="Copeland A."/>
            <person name="Tice H."/>
            <person name="Cheng J.F."/>
            <person name="Lucas S."/>
            <person name="Land M."/>
            <person name="Chen F."/>
            <person name="Bruce D."/>
            <person name="Goodwin L."/>
            <person name="Pitluck S."/>
            <person name="Ivanova N."/>
            <person name="Mavromatis K."/>
            <person name="Mikhailova N."/>
            <person name="Pati A."/>
            <person name="Chen A."/>
            <person name="Palaniappan K."/>
            <person name="Hauser L."/>
            <person name="Chang Y.J."/>
            <person name="Jeffries C.D."/>
            <person name="Munk C."/>
            <person name="Kiss H."/>
            <person name="Chain P."/>
            <person name="Han C."/>
            <person name="Brettin T."/>
            <person name="Detter J.C."/>
            <person name="Schuler E."/>
            <person name="Goker M."/>
            <person name="Rohde M."/>
            <person name="Bristow J."/>
            <person name="Eisen J.A."/>
            <person name="Markowitz V."/>
            <person name="Hugenholtz P."/>
            <person name="Kyrpides N.C."/>
            <person name="Klenk H.P."/>
        </authorList>
    </citation>
    <scope>NUCLEOTIDE SEQUENCE [LARGE SCALE GENOMIC DNA]</scope>
    <source>
        <strain evidence="6">ATCC 49802 / DSM 20745 / S 6022</strain>
    </source>
</reference>
<dbReference type="AlphaFoldDB" id="D1C9N6"/>
<proteinExistence type="inferred from homology"/>
<dbReference type="KEGG" id="sti:Sthe_3129"/>
<dbReference type="PRINTS" id="PR00080">
    <property type="entry name" value="SDRFAMILY"/>
</dbReference>
<evidence type="ECO:0000313" key="6">
    <source>
        <dbReference type="Proteomes" id="UP000002027"/>
    </source>
</evidence>
<dbReference type="EMBL" id="CP001824">
    <property type="protein sequence ID" value="ACZ40529.1"/>
    <property type="molecule type" value="Genomic_DNA"/>
</dbReference>
<sequence>MTALRGKVALITGAGSGVGRATALRLAREGVGVGLLGRRPEPLQETATAVRRIGGQAVVLPADAADEVAVGTAVAQLAGDLGGIDALVYSAGVGLYGPVEHYSLTDWQQTFATNVTGLFLCARAVLPFLRRRGGGHIIAISSGAGRRGYANLAAYSASKFAVIGFMESLAEEVGPDGIKCSTILPGSILTDFGPSTRAEKRASGKKYLDPEDVADAIHYLLTQPDHAWAQQINLWPF</sequence>
<gene>
    <name evidence="5" type="ordered locus">Sthe_3129</name>
</gene>
<dbReference type="FunCoup" id="D1C9N6">
    <property type="interactions" value="172"/>
</dbReference>
<dbReference type="Pfam" id="PF00106">
    <property type="entry name" value="adh_short"/>
    <property type="match status" value="1"/>
</dbReference>
<protein>
    <submittedName>
        <fullName evidence="5">Short-chain dehydrogenase/reductase SDR</fullName>
    </submittedName>
</protein>
<dbReference type="RefSeq" id="WP_012873564.1">
    <property type="nucleotide sequence ID" value="NC_013524.1"/>
</dbReference>
<feature type="domain" description="Ketoreductase" evidence="4">
    <location>
        <begin position="7"/>
        <end position="192"/>
    </location>
</feature>
<accession>D1C9N6</accession>
<dbReference type="SMART" id="SM00822">
    <property type="entry name" value="PKS_KR"/>
    <property type="match status" value="1"/>
</dbReference>
<reference evidence="6" key="1">
    <citation type="submission" date="2009-11" db="EMBL/GenBank/DDBJ databases">
        <title>The complete chromosome 2 of Sphaerobacter thermophilus DSM 20745.</title>
        <authorList>
            <person name="Lucas S."/>
            <person name="Copeland A."/>
            <person name="Lapidus A."/>
            <person name="Glavina del Rio T."/>
            <person name="Dalin E."/>
            <person name="Tice H."/>
            <person name="Bruce D."/>
            <person name="Goodwin L."/>
            <person name="Pitluck S."/>
            <person name="Kyrpides N."/>
            <person name="Mavromatis K."/>
            <person name="Ivanova N."/>
            <person name="Mikhailova N."/>
            <person name="LaButti K.M."/>
            <person name="Clum A."/>
            <person name="Sun H.I."/>
            <person name="Brettin T."/>
            <person name="Detter J.C."/>
            <person name="Han C."/>
            <person name="Larimer F."/>
            <person name="Land M."/>
            <person name="Hauser L."/>
            <person name="Markowitz V."/>
            <person name="Cheng J.F."/>
            <person name="Hugenholtz P."/>
            <person name="Woyke T."/>
            <person name="Wu D."/>
            <person name="Steenblock K."/>
            <person name="Schneider S."/>
            <person name="Pukall R."/>
            <person name="Goeker M."/>
            <person name="Klenk H.P."/>
            <person name="Eisen J.A."/>
        </authorList>
    </citation>
    <scope>NUCLEOTIDE SEQUENCE [LARGE SCALE GENOMIC DNA]</scope>
    <source>
        <strain evidence="6">ATCC 49802 / DSM 20745 / S 6022</strain>
    </source>
</reference>
<keyword evidence="2" id="KW-0560">Oxidoreductase</keyword>
<dbReference type="GO" id="GO:0016020">
    <property type="term" value="C:membrane"/>
    <property type="evidence" value="ECO:0007669"/>
    <property type="project" value="TreeGrafter"/>
</dbReference>